<sequence length="111" mass="12263">MQLKLKNNTVDLNFGIRFVKELNKLSPVSSGDMSFGMGLTKAIPAFQAGDPEAFANILYCATFANSPRPSYEDIEDYLDSADVKELDKLSDEVLENLHKSSVVSRAINKMS</sequence>
<evidence type="ECO:0000313" key="2">
    <source>
        <dbReference type="Proteomes" id="UP001377804"/>
    </source>
</evidence>
<dbReference type="Proteomes" id="UP001377804">
    <property type="component" value="Unassembled WGS sequence"/>
</dbReference>
<evidence type="ECO:0000313" key="1">
    <source>
        <dbReference type="EMBL" id="MEJ6348782.1"/>
    </source>
</evidence>
<dbReference type="EMBL" id="JAWMWG010000003">
    <property type="protein sequence ID" value="MEJ6348782.1"/>
    <property type="molecule type" value="Genomic_DNA"/>
</dbReference>
<gene>
    <name evidence="1" type="ORF">R4Y45_06070</name>
</gene>
<dbReference type="Pfam" id="PF12363">
    <property type="entry name" value="Phage_TAC_12"/>
    <property type="match status" value="1"/>
</dbReference>
<dbReference type="RefSeq" id="WP_339970285.1">
    <property type="nucleotide sequence ID" value="NZ_JAWMWG010000003.1"/>
</dbReference>
<comment type="caution">
    <text evidence="1">The sequence shown here is derived from an EMBL/GenBank/DDBJ whole genome shotgun (WGS) entry which is preliminary data.</text>
</comment>
<reference evidence="1 2" key="1">
    <citation type="submission" date="2023-10" db="EMBL/GenBank/DDBJ databases">
        <title>Holzapfeliella saturejae sp. nov. isolated from Satureja montana flowers.</title>
        <authorList>
            <person name="Alcantara C."/>
            <person name="Zuniga M."/>
            <person name="Landete J.M."/>
            <person name="Monedero V."/>
        </authorList>
    </citation>
    <scope>NUCLEOTIDE SEQUENCE [LARGE SCALE GENOMIC DNA]</scope>
    <source>
        <strain evidence="1 2">He02</strain>
    </source>
</reference>
<proteinExistence type="predicted"/>
<organism evidence="1 2">
    <name type="scientific">Holzapfeliella saturejae</name>
    <dbReference type="NCBI Taxonomy" id="3082953"/>
    <lineage>
        <taxon>Bacteria</taxon>
        <taxon>Bacillati</taxon>
        <taxon>Bacillota</taxon>
        <taxon>Bacilli</taxon>
        <taxon>Lactobacillales</taxon>
        <taxon>Lactobacillaceae</taxon>
        <taxon>Holzapfeliella</taxon>
    </lineage>
</organism>
<protein>
    <submittedName>
        <fullName evidence="1">Tail assembly chaperone</fullName>
    </submittedName>
</protein>
<accession>A0ABU8SJD3</accession>
<name>A0ABU8SJD3_9LACO</name>
<keyword evidence="2" id="KW-1185">Reference proteome</keyword>
<dbReference type="InterPro" id="IPR024410">
    <property type="entry name" value="Phage_TAC_12"/>
</dbReference>